<sequence length="1025" mass="108077">MLPDPRRPVPTSSARSPRPLLRSMHGLGMLGLTALAACGDGGVDPEPFVGAIQGTVAAEGQALSDVRVGLEHADGRADRFQVTDTRGAFRFEGLDEGDYRVYLGAVPDHVVSAPTDRTLTLRGPASEREVEFSMRYRRDASIIIRAEVEGSALAELGVTIDGPEMRLTRTDSLGLATFEGLLHGRYTVTLTDFDPARTAFETTQATVETGDQLQVALSFSGIEVPRVPEAPGEFGLDALDGTHVRLHWIDRADNEASIEIGRRPAGSDAWTPIATLEADLVEWIDASAPSASELEYRLRVCNEHGCSEPWREASVTTPEVPPAPPLDPVAAATGASAVVLDWTDGSPNETRFEIERRTGTSGIWGSVGNVGANVTRWYDGAVTGGTEYGYRLRACNGVGCSPWTDAVQVVTVVVPPAPPTGLRAVAPRHDRVELSWTDRSPDETAFRVRRREGSGSWVDLNTLGAGTTAMIDAAVTGSSTYAYRVVACNSAGCSDAAETASVTTPEPPPNLRIEAAYIVQRVQRRAGDVPLVAHADGLLRVFVVGDRPGMPAPPVDVELFRDGAPILTSRIDAPAATLPTAVDESSLGSSWNLALPGALLHGSLSLRVTADPDDTQAEHDETDNVFPASGAPGALDLRTPPPFDVVFVPVRQSANGAVGSVSAGSMDSFLTDTRRMLPLGAVAGTMHAEFVTDQPVLGSDGSSWSAVLSEVAALRAAEGDGRAYYGVVSTAYGSGVAGIGYIGWPVALGWDRGSRASVAAHEWGHNFGRRHAPGCGAGNPDGAWPYANGRVGAWGWDAAAGTLKSPDVHYDLMSYCGPEWISDYVYERILDARDAGSGAPAAAPGAPVDGLLVWGRIEAGRTILEPAFRVEAPASVLPRVGRYRVEGHDSDGLAFSFAFDPVPVADAPDAPAHFAFVVPLDAARQAGLERLVVTDGVARAARTPPPATVSGSTRVEADLVQLGDGSAEVRWDSTRRPMALIRDAATGQILSFGRGGRVRLSGSPAEVVIHLSNGVGTAEVRTLRR</sequence>
<keyword evidence="4" id="KW-1185">Reference proteome</keyword>
<dbReference type="SUPFAM" id="SSF49265">
    <property type="entry name" value="Fibronectin type III"/>
    <property type="match status" value="2"/>
</dbReference>
<dbReference type="EMBL" id="JBBHLI010000004">
    <property type="protein sequence ID" value="MEK9501245.1"/>
    <property type="molecule type" value="Genomic_DNA"/>
</dbReference>
<proteinExistence type="predicted"/>
<evidence type="ECO:0000313" key="4">
    <source>
        <dbReference type="Proteomes" id="UP001484239"/>
    </source>
</evidence>
<dbReference type="SUPFAM" id="SSF49478">
    <property type="entry name" value="Cna protein B-type domain"/>
    <property type="match status" value="1"/>
</dbReference>
<name>A0ABU9ECJ0_9BACT</name>
<gene>
    <name evidence="3" type="ORF">WI372_09665</name>
</gene>
<accession>A0ABU9ECJ0</accession>
<dbReference type="SMART" id="SM00060">
    <property type="entry name" value="FN3"/>
    <property type="match status" value="3"/>
</dbReference>
<dbReference type="InterPro" id="IPR003961">
    <property type="entry name" value="FN3_dom"/>
</dbReference>
<dbReference type="InterPro" id="IPR050713">
    <property type="entry name" value="RTP_Phos/Ushers"/>
</dbReference>
<reference evidence="3 4" key="1">
    <citation type="submission" date="2024-02" db="EMBL/GenBank/DDBJ databases">
        <title>A novel Gemmatimonadota bacterium.</title>
        <authorList>
            <person name="Du Z.-J."/>
            <person name="Ye Y.-Q."/>
        </authorList>
    </citation>
    <scope>NUCLEOTIDE SEQUENCE [LARGE SCALE GENOMIC DNA]</scope>
    <source>
        <strain evidence="3 4">DH-20</strain>
    </source>
</reference>
<dbReference type="Proteomes" id="UP001484239">
    <property type="component" value="Unassembled WGS sequence"/>
</dbReference>
<feature type="domain" description="Fibronectin type-III" evidence="2">
    <location>
        <begin position="324"/>
        <end position="417"/>
    </location>
</feature>
<dbReference type="InterPro" id="IPR036116">
    <property type="entry name" value="FN3_sf"/>
</dbReference>
<dbReference type="PANTHER" id="PTHR46957">
    <property type="entry name" value="CYTOKINE RECEPTOR"/>
    <property type="match status" value="1"/>
</dbReference>
<evidence type="ECO:0000256" key="1">
    <source>
        <dbReference type="SAM" id="MobiDB-lite"/>
    </source>
</evidence>
<feature type="region of interest" description="Disordered" evidence="1">
    <location>
        <begin position="1"/>
        <end position="20"/>
    </location>
</feature>
<dbReference type="Gene3D" id="2.60.40.10">
    <property type="entry name" value="Immunoglobulins"/>
    <property type="match status" value="4"/>
</dbReference>
<evidence type="ECO:0000259" key="2">
    <source>
        <dbReference type="PROSITE" id="PS50853"/>
    </source>
</evidence>
<feature type="region of interest" description="Disordered" evidence="1">
    <location>
        <begin position="613"/>
        <end position="633"/>
    </location>
</feature>
<dbReference type="RefSeq" id="WP_405277419.1">
    <property type="nucleotide sequence ID" value="NZ_JBBHLI010000004.1"/>
</dbReference>
<dbReference type="PROSITE" id="PS50853">
    <property type="entry name" value="FN3"/>
    <property type="match status" value="2"/>
</dbReference>
<organism evidence="3 4">
    <name type="scientific">Gaopeijia maritima</name>
    <dbReference type="NCBI Taxonomy" id="3119007"/>
    <lineage>
        <taxon>Bacteria</taxon>
        <taxon>Pseudomonadati</taxon>
        <taxon>Gemmatimonadota</taxon>
        <taxon>Longimicrobiia</taxon>
        <taxon>Gaopeijiales</taxon>
        <taxon>Gaopeijiaceae</taxon>
        <taxon>Gaopeijia</taxon>
    </lineage>
</organism>
<evidence type="ECO:0000313" key="3">
    <source>
        <dbReference type="EMBL" id="MEK9501245.1"/>
    </source>
</evidence>
<dbReference type="InterPro" id="IPR013783">
    <property type="entry name" value="Ig-like_fold"/>
</dbReference>
<feature type="domain" description="Fibronectin type-III" evidence="2">
    <location>
        <begin position="418"/>
        <end position="507"/>
    </location>
</feature>
<dbReference type="PANTHER" id="PTHR46957:SF3">
    <property type="entry name" value="CYTOKINE RECEPTOR"/>
    <property type="match status" value="1"/>
</dbReference>
<feature type="compositionally biased region" description="Acidic residues" evidence="1">
    <location>
        <begin position="613"/>
        <end position="623"/>
    </location>
</feature>
<protein>
    <recommendedName>
        <fullName evidence="2">Fibronectin type-III domain-containing protein</fullName>
    </recommendedName>
</protein>
<dbReference type="SUPFAM" id="SSF55486">
    <property type="entry name" value="Metalloproteases ('zincins'), catalytic domain"/>
    <property type="match status" value="1"/>
</dbReference>
<dbReference type="CDD" id="cd00063">
    <property type="entry name" value="FN3"/>
    <property type="match status" value="3"/>
</dbReference>
<comment type="caution">
    <text evidence="3">The sequence shown here is derived from an EMBL/GenBank/DDBJ whole genome shotgun (WGS) entry which is preliminary data.</text>
</comment>